<name>A0A2W2B7Z4_9HYPH</name>
<keyword evidence="1" id="KW-0472">Membrane</keyword>
<sequence>MEFVPSIEQLSQIISQVVAPAFLLGAVASFVSILAGRMSGVIERMRYINDLPPDGHSKSRLKQDLPRLRRRVLLLQRSLLFSIASGVAGALLIIVAFGAALLHREHLWGTALLFSLSMLLLCVALVMLAAEVWIGLNEFDPL</sequence>
<feature type="transmembrane region" description="Helical" evidence="1">
    <location>
        <begin position="108"/>
        <end position="136"/>
    </location>
</feature>
<feature type="transmembrane region" description="Helical" evidence="1">
    <location>
        <begin position="79"/>
        <end position="102"/>
    </location>
</feature>
<keyword evidence="1" id="KW-0812">Transmembrane</keyword>
<evidence type="ECO:0000313" key="2">
    <source>
        <dbReference type="EMBL" id="PZF76404.1"/>
    </source>
</evidence>
<comment type="caution">
    <text evidence="2">The sequence shown here is derived from an EMBL/GenBank/DDBJ whole genome shotgun (WGS) entry which is preliminary data.</text>
</comment>
<dbReference type="Pfam" id="PF11026">
    <property type="entry name" value="DUF2721"/>
    <property type="match status" value="1"/>
</dbReference>
<dbReference type="RefSeq" id="WP_111199240.1">
    <property type="nucleotide sequence ID" value="NZ_QKVK01000006.1"/>
</dbReference>
<organism evidence="2 3">
    <name type="scientific">Aestuariivirga litoralis</name>
    <dbReference type="NCBI Taxonomy" id="2650924"/>
    <lineage>
        <taxon>Bacteria</taxon>
        <taxon>Pseudomonadati</taxon>
        <taxon>Pseudomonadota</taxon>
        <taxon>Alphaproteobacteria</taxon>
        <taxon>Hyphomicrobiales</taxon>
        <taxon>Aestuariivirgaceae</taxon>
        <taxon>Aestuariivirga</taxon>
    </lineage>
</organism>
<dbReference type="AlphaFoldDB" id="A0A2W2B7Z4"/>
<accession>A0A2W2B7Z4</accession>
<evidence type="ECO:0000313" key="3">
    <source>
        <dbReference type="Proteomes" id="UP000248795"/>
    </source>
</evidence>
<dbReference type="Proteomes" id="UP000248795">
    <property type="component" value="Unassembled WGS sequence"/>
</dbReference>
<feature type="transmembrane region" description="Helical" evidence="1">
    <location>
        <begin position="13"/>
        <end position="36"/>
    </location>
</feature>
<gene>
    <name evidence="2" type="ORF">DK847_14605</name>
</gene>
<keyword evidence="1" id="KW-1133">Transmembrane helix</keyword>
<protein>
    <submittedName>
        <fullName evidence="2">DUF2721 domain-containing protein</fullName>
    </submittedName>
</protein>
<evidence type="ECO:0000256" key="1">
    <source>
        <dbReference type="SAM" id="Phobius"/>
    </source>
</evidence>
<dbReference type="InterPro" id="IPR021279">
    <property type="entry name" value="DUF2721"/>
</dbReference>
<keyword evidence="3" id="KW-1185">Reference proteome</keyword>
<reference evidence="3" key="1">
    <citation type="submission" date="2018-06" db="EMBL/GenBank/DDBJ databases">
        <title>Aestuariibacter litoralis strain KCTC 52945T.</title>
        <authorList>
            <person name="Li X."/>
            <person name="Salam N."/>
            <person name="Li J.-L."/>
            <person name="Chen Y.-M."/>
            <person name="Yang Z.-W."/>
            <person name="Zhang L.-Y."/>
            <person name="Han M.-X."/>
            <person name="Xiao M."/>
            <person name="Li W.-J."/>
        </authorList>
    </citation>
    <scope>NUCLEOTIDE SEQUENCE [LARGE SCALE GENOMIC DNA]</scope>
    <source>
        <strain evidence="3">KCTC 52945</strain>
    </source>
</reference>
<proteinExistence type="predicted"/>
<dbReference type="EMBL" id="QKVK01000006">
    <property type="protein sequence ID" value="PZF76404.1"/>
    <property type="molecule type" value="Genomic_DNA"/>
</dbReference>